<dbReference type="RefSeq" id="WP_209810233.1">
    <property type="nucleotide sequence ID" value="NZ_JAGGKT010000005.1"/>
</dbReference>
<proteinExistence type="predicted"/>
<dbReference type="Proteomes" id="UP001519343">
    <property type="component" value="Unassembled WGS sequence"/>
</dbReference>
<dbReference type="InterPro" id="IPR029058">
    <property type="entry name" value="AB_hydrolase_fold"/>
</dbReference>
<sequence length="324" mass="37094">MDDSMISLKDMGSFHIGGREIEVKERPVKEVVLTKNGVPVQFDPNGTYQVEQMYVQYFIPRDLRGKIPLLLWHGGSLTGATYETTPDGREGWLNYFLKRGWAVYNSDAVERGRSGWSLHAEAFQDEPIIFPKKDQFERFRIGAGKGSYNKDRDKRRILQNNQFPVEYFDDFTRQIVPRWAKSDDATLAAYMKLVEKIGPCIIVAHSQAGPFAFRVAQALPDQVKAIIAVEPANGGDTQYSERLKNTPILTVYGDYISQDERWTHIRGKTMAYFQALRSEGGMVDILDLPELGITGNSHLMMMDRNNLQIARAIQEWLEKRGFYR</sequence>
<reference evidence="1 2" key="1">
    <citation type="submission" date="2021-03" db="EMBL/GenBank/DDBJ databases">
        <title>Genomic Encyclopedia of Type Strains, Phase IV (KMG-IV): sequencing the most valuable type-strain genomes for metagenomic binning, comparative biology and taxonomic classification.</title>
        <authorList>
            <person name="Goeker M."/>
        </authorList>
    </citation>
    <scope>NUCLEOTIDE SEQUENCE [LARGE SCALE GENOMIC DNA]</scope>
    <source>
        <strain evidence="1 2">DSM 24738</strain>
    </source>
</reference>
<name>A0ABS4GPH4_9BACL</name>
<dbReference type="CDD" id="cd12808">
    <property type="entry name" value="Esterase_713_like-1"/>
    <property type="match status" value="1"/>
</dbReference>
<keyword evidence="2" id="KW-1185">Reference proteome</keyword>
<organism evidence="1 2">
    <name type="scientific">Ammoniphilus resinae</name>
    <dbReference type="NCBI Taxonomy" id="861532"/>
    <lineage>
        <taxon>Bacteria</taxon>
        <taxon>Bacillati</taxon>
        <taxon>Bacillota</taxon>
        <taxon>Bacilli</taxon>
        <taxon>Bacillales</taxon>
        <taxon>Paenibacillaceae</taxon>
        <taxon>Aneurinibacillus group</taxon>
        <taxon>Ammoniphilus</taxon>
    </lineage>
</organism>
<dbReference type="PANTHER" id="PTHR43194">
    <property type="entry name" value="HYDROLASE ALPHA/BETA FOLD FAMILY"/>
    <property type="match status" value="1"/>
</dbReference>
<dbReference type="SUPFAM" id="SSF53474">
    <property type="entry name" value="alpha/beta-Hydrolases"/>
    <property type="match status" value="1"/>
</dbReference>
<dbReference type="EMBL" id="JAGGKT010000005">
    <property type="protein sequence ID" value="MBP1932174.1"/>
    <property type="molecule type" value="Genomic_DNA"/>
</dbReference>
<evidence type="ECO:0000313" key="1">
    <source>
        <dbReference type="EMBL" id="MBP1932174.1"/>
    </source>
</evidence>
<protein>
    <submittedName>
        <fullName evidence="1">Pimeloyl-ACP methyl ester carboxylesterase</fullName>
    </submittedName>
</protein>
<accession>A0ABS4GPH4</accession>
<comment type="caution">
    <text evidence="1">The sequence shown here is derived from an EMBL/GenBank/DDBJ whole genome shotgun (WGS) entry which is preliminary data.</text>
</comment>
<dbReference type="InterPro" id="IPR050228">
    <property type="entry name" value="Carboxylesterase_BioH"/>
</dbReference>
<dbReference type="Gene3D" id="3.40.50.1820">
    <property type="entry name" value="alpha/beta hydrolase"/>
    <property type="match status" value="1"/>
</dbReference>
<gene>
    <name evidence="1" type="ORF">J2Z37_002175</name>
</gene>
<evidence type="ECO:0000313" key="2">
    <source>
        <dbReference type="Proteomes" id="UP001519343"/>
    </source>
</evidence>
<dbReference type="PANTHER" id="PTHR43194:SF5">
    <property type="entry name" value="PIMELOYL-[ACYL-CARRIER PROTEIN] METHYL ESTER ESTERASE"/>
    <property type="match status" value="1"/>
</dbReference>